<dbReference type="AlphaFoldDB" id="A0A8S4MWN6"/>
<organism evidence="3 4">
    <name type="scientific">Owenia fusiformis</name>
    <name type="common">Polychaete worm</name>
    <dbReference type="NCBI Taxonomy" id="6347"/>
    <lineage>
        <taxon>Eukaryota</taxon>
        <taxon>Metazoa</taxon>
        <taxon>Spiralia</taxon>
        <taxon>Lophotrochozoa</taxon>
        <taxon>Annelida</taxon>
        <taxon>Polychaeta</taxon>
        <taxon>Sedentaria</taxon>
        <taxon>Canalipalpata</taxon>
        <taxon>Sabellida</taxon>
        <taxon>Oweniida</taxon>
        <taxon>Oweniidae</taxon>
        <taxon>Owenia</taxon>
    </lineage>
</organism>
<feature type="signal peptide" evidence="1">
    <location>
        <begin position="1"/>
        <end position="22"/>
    </location>
</feature>
<dbReference type="InterPro" id="IPR002035">
    <property type="entry name" value="VWF_A"/>
</dbReference>
<evidence type="ECO:0000259" key="2">
    <source>
        <dbReference type="PROSITE" id="PS50234"/>
    </source>
</evidence>
<comment type="caution">
    <text evidence="3">The sequence shown here is derived from an EMBL/GenBank/DDBJ whole genome shotgun (WGS) entry which is preliminary data.</text>
</comment>
<feature type="domain" description="VWFA" evidence="2">
    <location>
        <begin position="112"/>
        <end position="310"/>
    </location>
</feature>
<proteinExistence type="predicted"/>
<keyword evidence="1" id="KW-0732">Signal</keyword>
<keyword evidence="4" id="KW-1185">Reference proteome</keyword>
<dbReference type="Pfam" id="PF13519">
    <property type="entry name" value="VWA_2"/>
    <property type="match status" value="1"/>
</dbReference>
<dbReference type="SUPFAM" id="SSF53300">
    <property type="entry name" value="vWA-like"/>
    <property type="match status" value="1"/>
</dbReference>
<protein>
    <recommendedName>
        <fullName evidence="2">VWFA domain-containing protein</fullName>
    </recommendedName>
</protein>
<feature type="chain" id="PRO_5035813614" description="VWFA domain-containing protein" evidence="1">
    <location>
        <begin position="23"/>
        <end position="321"/>
    </location>
</feature>
<dbReference type="EMBL" id="CAIIXF020000001">
    <property type="protein sequence ID" value="CAH1773249.1"/>
    <property type="molecule type" value="Genomic_DNA"/>
</dbReference>
<evidence type="ECO:0000313" key="4">
    <source>
        <dbReference type="Proteomes" id="UP000749559"/>
    </source>
</evidence>
<evidence type="ECO:0000256" key="1">
    <source>
        <dbReference type="SAM" id="SignalP"/>
    </source>
</evidence>
<accession>A0A8S4MWN6</accession>
<reference evidence="3" key="1">
    <citation type="submission" date="2022-03" db="EMBL/GenBank/DDBJ databases">
        <authorList>
            <person name="Martin C."/>
        </authorList>
    </citation>
    <scope>NUCLEOTIDE SEQUENCE</scope>
</reference>
<sequence length="321" mass="36548">MIASSRIILMLVVTYLNAKAHAESNFIAEVTKIRSQCETGLPPEDQKVTLKINCIGKETNGVLRLSRKRFSKTGQKICGAMTTIACTELEPPLSLPKLPEIEKIQDSTLCVDIIFLIDVSCSIAKKYKKNAIEEINRFLYEIKLKNEKRSQNKSSMSNRLSNVAVVPFSDTAEDSVIPFKRSRSAIQKGLKHILKNNTECKTYGEKAYKKAVELFDTIRKRGRSIVVIFGDGRNTGEKHQQLSDQAMDKLKRKHSAEIIWVKVPTKILNLSKRSTELEILELMQGELHIERHTNKKRILDILDNNLHSQLTDYLQTKYQCS</sequence>
<dbReference type="PROSITE" id="PS50234">
    <property type="entry name" value="VWFA"/>
    <property type="match status" value="1"/>
</dbReference>
<gene>
    <name evidence="3" type="ORF">OFUS_LOCUS872</name>
</gene>
<name>A0A8S4MWN6_OWEFU</name>
<dbReference type="Gene3D" id="3.40.50.410">
    <property type="entry name" value="von Willebrand factor, type A domain"/>
    <property type="match status" value="1"/>
</dbReference>
<dbReference type="Proteomes" id="UP000749559">
    <property type="component" value="Unassembled WGS sequence"/>
</dbReference>
<evidence type="ECO:0000313" key="3">
    <source>
        <dbReference type="EMBL" id="CAH1773249.1"/>
    </source>
</evidence>
<dbReference type="InterPro" id="IPR036465">
    <property type="entry name" value="vWFA_dom_sf"/>
</dbReference>
<dbReference type="CDD" id="cd00198">
    <property type="entry name" value="vWFA"/>
    <property type="match status" value="1"/>
</dbReference>